<comment type="caution">
    <text evidence="1">The sequence shown here is derived from an EMBL/GenBank/DDBJ whole genome shotgun (WGS) entry which is preliminary data.</text>
</comment>
<name>A0A011PST4_9PROT</name>
<evidence type="ECO:0000313" key="2">
    <source>
        <dbReference type="Proteomes" id="UP000020218"/>
    </source>
</evidence>
<dbReference type="PANTHER" id="PTHR35566:SF1">
    <property type="entry name" value="TYPE VI SECRETION SYSTEM BASEPLATE COMPONENT TSSK1"/>
    <property type="match status" value="1"/>
</dbReference>
<dbReference type="Proteomes" id="UP000020218">
    <property type="component" value="Unassembled WGS sequence"/>
</dbReference>
<dbReference type="Pfam" id="PF05936">
    <property type="entry name" value="T6SS_VasE"/>
    <property type="match status" value="1"/>
</dbReference>
<dbReference type="NCBIfam" id="TIGR03353">
    <property type="entry name" value="VI_chp_4"/>
    <property type="match status" value="1"/>
</dbReference>
<dbReference type="PATRIC" id="fig|1454001.3.peg.625"/>
<sequence length="445" mass="49291">MSWFSKVVWSEGLFLRPQHFQQQDRYAEWFVESRARALGGLFWGFSQLELDEGALSTGKVALLAARGVLPDGTPFDFPAAHPAPLALDFPPDARNAIVYLALPLRRPESLEDALPSDTAADLARFTQADEEFSDSTTADSSAQPVKVGYPRLRLVVAEQISDAFLRIGVLRVSERRPDNSLLVDRSYIPPVLSCRTSPVLASIVREICGQLKQRSDALAARVVQPAAGGVAEIAHFIFLLTVNRHLPVFNHLVEQSQLHPERLFARLLELAGELATLVRSERCPTAMPAYNHDALELCFGPLMTEIRRFLGTVIEENAMQIELQDHKQGRYVGVIADRSLLRNAGFVLAVNAQMPSETLRTRFPAQAKLGPLEKIRELVNLQLPGIALRPLAVAPRQIPYHAGFSYFELENSGDLWKQLNDSGGLGIYVSGNFPSLELALWAIRA</sequence>
<dbReference type="AlphaFoldDB" id="A0A011PST4"/>
<organism evidence="1 2">
    <name type="scientific">Candidatus Accumulibacter adjunctus</name>
    <dbReference type="NCBI Taxonomy" id="1454001"/>
    <lineage>
        <taxon>Bacteria</taxon>
        <taxon>Pseudomonadati</taxon>
        <taxon>Pseudomonadota</taxon>
        <taxon>Betaproteobacteria</taxon>
        <taxon>Candidatus Accumulibacter</taxon>
    </lineage>
</organism>
<evidence type="ECO:0000313" key="1">
    <source>
        <dbReference type="EMBL" id="EXI69434.1"/>
    </source>
</evidence>
<protein>
    <submittedName>
        <fullName evidence="1">Type VI secretion protein, family</fullName>
    </submittedName>
</protein>
<reference evidence="1" key="1">
    <citation type="submission" date="2014-02" db="EMBL/GenBank/DDBJ databases">
        <title>Expanding our view of genomic diversity in Candidatus Accumulibacter clades.</title>
        <authorList>
            <person name="Skennerton C.T."/>
            <person name="Barr J.J."/>
            <person name="Slater F.R."/>
            <person name="Bond P.L."/>
            <person name="Tyson G.W."/>
        </authorList>
    </citation>
    <scope>NUCLEOTIDE SEQUENCE [LARGE SCALE GENOMIC DNA]</scope>
</reference>
<proteinExistence type="predicted"/>
<dbReference type="STRING" id="1454001.AW08_00646"/>
<gene>
    <name evidence="1" type="ORF">AW08_00646</name>
</gene>
<dbReference type="InterPro" id="IPR010263">
    <property type="entry name" value="T6SS_TssK"/>
</dbReference>
<dbReference type="EMBL" id="JFAX01000002">
    <property type="protein sequence ID" value="EXI69434.1"/>
    <property type="molecule type" value="Genomic_DNA"/>
</dbReference>
<accession>A0A011PST4</accession>
<dbReference type="PANTHER" id="PTHR35566">
    <property type="entry name" value="BLR3599 PROTEIN"/>
    <property type="match status" value="1"/>
</dbReference>
<keyword evidence="2" id="KW-1185">Reference proteome</keyword>